<dbReference type="Gene3D" id="3.30.50.10">
    <property type="entry name" value="Erythroid Transcription Factor GATA-1, subunit A"/>
    <property type="match status" value="1"/>
</dbReference>
<evidence type="ECO:0000313" key="10">
    <source>
        <dbReference type="EMBL" id="CAD7631647.1"/>
    </source>
</evidence>
<keyword evidence="3" id="KW-0862">Zinc</keyword>
<keyword evidence="7" id="KW-0675">Receptor</keyword>
<dbReference type="InterPro" id="IPR013088">
    <property type="entry name" value="Znf_NHR/GATA"/>
</dbReference>
<reference evidence="10" key="1">
    <citation type="submission" date="2020-11" db="EMBL/GenBank/DDBJ databases">
        <authorList>
            <person name="Tran Van P."/>
        </authorList>
    </citation>
    <scope>NUCLEOTIDE SEQUENCE</scope>
</reference>
<dbReference type="PROSITE" id="PS51030">
    <property type="entry name" value="NUCLEAR_REC_DBD_2"/>
    <property type="match status" value="1"/>
</dbReference>
<dbReference type="AlphaFoldDB" id="A0A7R9L0I4"/>
<dbReference type="GO" id="GO:0045944">
    <property type="term" value="P:positive regulation of transcription by RNA polymerase II"/>
    <property type="evidence" value="ECO:0007669"/>
    <property type="project" value="TreeGrafter"/>
</dbReference>
<evidence type="ECO:0000313" key="11">
    <source>
        <dbReference type="Proteomes" id="UP000759131"/>
    </source>
</evidence>
<dbReference type="GO" id="GO:0008270">
    <property type="term" value="F:zinc ion binding"/>
    <property type="evidence" value="ECO:0007669"/>
    <property type="project" value="UniProtKB-KW"/>
</dbReference>
<accession>A0A7R9L0I4</accession>
<dbReference type="EMBL" id="OC864350">
    <property type="protein sequence ID" value="CAD7631647.1"/>
    <property type="molecule type" value="Genomic_DNA"/>
</dbReference>
<dbReference type="GO" id="GO:0000978">
    <property type="term" value="F:RNA polymerase II cis-regulatory region sequence-specific DNA binding"/>
    <property type="evidence" value="ECO:0007669"/>
    <property type="project" value="TreeGrafter"/>
</dbReference>
<evidence type="ECO:0000256" key="5">
    <source>
        <dbReference type="ARBA" id="ARBA00023125"/>
    </source>
</evidence>
<dbReference type="GO" id="GO:0000122">
    <property type="term" value="P:negative regulation of transcription by RNA polymerase II"/>
    <property type="evidence" value="ECO:0007669"/>
    <property type="project" value="TreeGrafter"/>
</dbReference>
<evidence type="ECO:0000256" key="8">
    <source>
        <dbReference type="ARBA" id="ARBA00023242"/>
    </source>
</evidence>
<dbReference type="InterPro" id="IPR050234">
    <property type="entry name" value="Nuclear_hormone_rcpt_NR1"/>
</dbReference>
<dbReference type="OrthoDB" id="6159439at2759"/>
<gene>
    <name evidence="10" type="ORF">OSB1V03_LOCUS12056</name>
</gene>
<keyword evidence="5" id="KW-0238">DNA-binding</keyword>
<dbReference type="InterPro" id="IPR001628">
    <property type="entry name" value="Znf_hrmn_rcpt"/>
</dbReference>
<name>A0A7R9L0I4_9ACAR</name>
<evidence type="ECO:0000256" key="4">
    <source>
        <dbReference type="ARBA" id="ARBA00023015"/>
    </source>
</evidence>
<organism evidence="10">
    <name type="scientific">Medioppia subpectinata</name>
    <dbReference type="NCBI Taxonomy" id="1979941"/>
    <lineage>
        <taxon>Eukaryota</taxon>
        <taxon>Metazoa</taxon>
        <taxon>Ecdysozoa</taxon>
        <taxon>Arthropoda</taxon>
        <taxon>Chelicerata</taxon>
        <taxon>Arachnida</taxon>
        <taxon>Acari</taxon>
        <taxon>Acariformes</taxon>
        <taxon>Sarcoptiformes</taxon>
        <taxon>Oribatida</taxon>
        <taxon>Brachypylina</taxon>
        <taxon>Oppioidea</taxon>
        <taxon>Oppiidae</taxon>
        <taxon>Medioppia</taxon>
    </lineage>
</organism>
<proteinExistence type="predicted"/>
<evidence type="ECO:0000259" key="9">
    <source>
        <dbReference type="PROSITE" id="PS51030"/>
    </source>
</evidence>
<evidence type="ECO:0000256" key="3">
    <source>
        <dbReference type="ARBA" id="ARBA00022833"/>
    </source>
</evidence>
<dbReference type="PANTHER" id="PTHR24082">
    <property type="entry name" value="NUCLEAR HORMONE RECEPTOR"/>
    <property type="match status" value="1"/>
</dbReference>
<protein>
    <recommendedName>
        <fullName evidence="9">Nuclear receptor domain-containing protein</fullName>
    </recommendedName>
</protein>
<dbReference type="SUPFAM" id="SSF57716">
    <property type="entry name" value="Glucocorticoid receptor-like (DNA-binding domain)"/>
    <property type="match status" value="1"/>
</dbReference>
<feature type="domain" description="Nuclear receptor" evidence="9">
    <location>
        <begin position="1"/>
        <end position="42"/>
    </location>
</feature>
<dbReference type="PANTHER" id="PTHR24082:SF330">
    <property type="entry name" value="THYROID HORMONE RECEPTOR BETA"/>
    <property type="match status" value="1"/>
</dbReference>
<keyword evidence="6" id="KW-0804">Transcription</keyword>
<sequence length="118" mass="13787">MNSWSCRSNDNCIINPLTRNLCKKCRLQKYLAVGMRKEFIRSDEQNERRKKAMRENKLNKLKHIGNSIIDITLEEDLLEINENKKNTAIVPMFREITDYNGLNELESNRISELTSAAV</sequence>
<dbReference type="Pfam" id="PF00105">
    <property type="entry name" value="zf-C4"/>
    <property type="match status" value="1"/>
</dbReference>
<dbReference type="GO" id="GO:0048384">
    <property type="term" value="P:retinoic acid receptor signaling pathway"/>
    <property type="evidence" value="ECO:0007669"/>
    <property type="project" value="TreeGrafter"/>
</dbReference>
<dbReference type="GO" id="GO:0030154">
    <property type="term" value="P:cell differentiation"/>
    <property type="evidence" value="ECO:0007669"/>
    <property type="project" value="TreeGrafter"/>
</dbReference>
<evidence type="ECO:0000256" key="7">
    <source>
        <dbReference type="ARBA" id="ARBA00023170"/>
    </source>
</evidence>
<keyword evidence="11" id="KW-1185">Reference proteome</keyword>
<dbReference type="GO" id="GO:0004879">
    <property type="term" value="F:nuclear receptor activity"/>
    <property type="evidence" value="ECO:0007669"/>
    <property type="project" value="TreeGrafter"/>
</dbReference>
<dbReference type="Proteomes" id="UP000759131">
    <property type="component" value="Unassembled WGS sequence"/>
</dbReference>
<evidence type="ECO:0000256" key="1">
    <source>
        <dbReference type="ARBA" id="ARBA00022723"/>
    </source>
</evidence>
<feature type="non-terminal residue" evidence="10">
    <location>
        <position position="118"/>
    </location>
</feature>
<keyword evidence="4" id="KW-0805">Transcription regulation</keyword>
<evidence type="ECO:0000256" key="6">
    <source>
        <dbReference type="ARBA" id="ARBA00023163"/>
    </source>
</evidence>
<keyword evidence="2" id="KW-0863">Zinc-finger</keyword>
<keyword evidence="8" id="KW-0539">Nucleus</keyword>
<dbReference type="EMBL" id="CAJPIZ010009775">
    <property type="protein sequence ID" value="CAG2112077.1"/>
    <property type="molecule type" value="Genomic_DNA"/>
</dbReference>
<evidence type="ECO:0000256" key="2">
    <source>
        <dbReference type="ARBA" id="ARBA00022771"/>
    </source>
</evidence>
<keyword evidence="1" id="KW-0479">Metal-binding</keyword>